<accession>A0A0A0EE32</accession>
<comment type="caution">
    <text evidence="1">The sequence shown here is derived from an EMBL/GenBank/DDBJ whole genome shotgun (WGS) entry which is preliminary data.</text>
</comment>
<evidence type="ECO:0000313" key="1">
    <source>
        <dbReference type="EMBL" id="KGM47452.1"/>
    </source>
</evidence>
<gene>
    <name evidence="1" type="ORF">ATO9_17645</name>
</gene>
<proteinExistence type="predicted"/>
<organism evidence="1 2">
    <name type="scientific">Pseudooceanicola atlanticus</name>
    <dbReference type="NCBI Taxonomy" id="1461694"/>
    <lineage>
        <taxon>Bacteria</taxon>
        <taxon>Pseudomonadati</taxon>
        <taxon>Pseudomonadota</taxon>
        <taxon>Alphaproteobacteria</taxon>
        <taxon>Rhodobacterales</taxon>
        <taxon>Paracoccaceae</taxon>
        <taxon>Pseudooceanicola</taxon>
    </lineage>
</organism>
<reference evidence="1 2" key="1">
    <citation type="journal article" date="2015" name="Antonie Van Leeuwenhoek">
        <title>Pseudooceanicola atlanticus gen. nov. sp. nov., isolated from surface seawater of the Atlantic Ocean and reclassification of Oceanicola batsensis, Oceanicola marinus, Oceanicola nitratireducens, Oceanicola nanhaiensis, Oceanicola antarcticus and Oceanicola flagellatus, as Pseudooceanicola batsensis comb. nov., Pseudooceanicola marinus comb. nov., Pseudooceanicola nitratireducens comb. nov., Pseudooceanicola nanhaiensis comb. nov., Pseudooceanicola antarcticus comb. nov., and Pseudooceanicola flagellatus comb. nov.</title>
        <authorList>
            <person name="Lai Q."/>
            <person name="Li G."/>
            <person name="Liu X."/>
            <person name="Du Y."/>
            <person name="Sun F."/>
            <person name="Shao Z."/>
        </authorList>
    </citation>
    <scope>NUCLEOTIDE SEQUENCE [LARGE SCALE GENOMIC DNA]</scope>
    <source>
        <strain evidence="1 2">22II-s11g</strain>
    </source>
</reference>
<keyword evidence="2" id="KW-1185">Reference proteome</keyword>
<protein>
    <submittedName>
        <fullName evidence="1">Uncharacterized protein</fullName>
    </submittedName>
</protein>
<name>A0A0A0EE32_9RHOB</name>
<dbReference type="STRING" id="1461694.ATO9_17645"/>
<evidence type="ECO:0000313" key="2">
    <source>
        <dbReference type="Proteomes" id="UP000030004"/>
    </source>
</evidence>
<dbReference type="AlphaFoldDB" id="A0A0A0EE32"/>
<sequence>MMEANMHHPYHPDAIRAVTTPALFVPFPALRTDAWLRLKEQQGHPISRDRLERLDAPRPISGYTPRAVIDFVTRQALEPTRAAIRAHGLTPTGDDAA</sequence>
<dbReference type="EMBL" id="AQQX01000010">
    <property type="protein sequence ID" value="KGM47452.1"/>
    <property type="molecule type" value="Genomic_DNA"/>
</dbReference>
<dbReference type="Proteomes" id="UP000030004">
    <property type="component" value="Unassembled WGS sequence"/>
</dbReference>